<protein>
    <submittedName>
        <fullName evidence="1">Uncharacterized protein</fullName>
    </submittedName>
</protein>
<gene>
    <name evidence="1" type="ORF">CKM354_000442700</name>
</gene>
<keyword evidence="2" id="KW-1185">Reference proteome</keyword>
<dbReference type="EMBL" id="BOLY01000003">
    <property type="protein sequence ID" value="GIZ41111.1"/>
    <property type="molecule type" value="Genomic_DNA"/>
</dbReference>
<proteinExistence type="predicted"/>
<dbReference type="Proteomes" id="UP000825890">
    <property type="component" value="Unassembled WGS sequence"/>
</dbReference>
<evidence type="ECO:0000313" key="2">
    <source>
        <dbReference type="Proteomes" id="UP000825890"/>
    </source>
</evidence>
<sequence>MDTIGDIDSLTLRDLLESLPQELYDYIYKFTFTAGRKLHVYTDKKAQIDITLAKLVLKLECPTITLNERFPHLLHVNQASRKLFATSYFGTSDSIFITPAAKSAAIRRSTISPEHFDLIQKIHVPVASPELQLFIQQRMGEDDILAPYREQAVICLLEDAVQLIEAHAKLHKKSDVGQRAIDSSGVEEIENEDDGT</sequence>
<comment type="caution">
    <text evidence="1">The sequence shown here is derived from an EMBL/GenBank/DDBJ whole genome shotgun (WGS) entry which is preliminary data.</text>
</comment>
<dbReference type="AlphaFoldDB" id="A0A9P3CE57"/>
<evidence type="ECO:0000313" key="1">
    <source>
        <dbReference type="EMBL" id="GIZ41111.1"/>
    </source>
</evidence>
<dbReference type="GeneID" id="68290002"/>
<dbReference type="OrthoDB" id="3650741at2759"/>
<organism evidence="1 2">
    <name type="scientific">Cercospora kikuchii</name>
    <dbReference type="NCBI Taxonomy" id="84275"/>
    <lineage>
        <taxon>Eukaryota</taxon>
        <taxon>Fungi</taxon>
        <taxon>Dikarya</taxon>
        <taxon>Ascomycota</taxon>
        <taxon>Pezizomycotina</taxon>
        <taxon>Dothideomycetes</taxon>
        <taxon>Dothideomycetidae</taxon>
        <taxon>Mycosphaerellales</taxon>
        <taxon>Mycosphaerellaceae</taxon>
        <taxon>Cercospora</taxon>
    </lineage>
</organism>
<reference evidence="1 2" key="1">
    <citation type="submission" date="2021-01" db="EMBL/GenBank/DDBJ databases">
        <title>Cercospora kikuchii MAFF 305040 whole genome shotgun sequence.</title>
        <authorList>
            <person name="Kashiwa T."/>
            <person name="Suzuki T."/>
        </authorList>
    </citation>
    <scope>NUCLEOTIDE SEQUENCE [LARGE SCALE GENOMIC DNA]</scope>
    <source>
        <strain evidence="1 2">MAFF 305040</strain>
    </source>
</reference>
<accession>A0A9P3CE57</accession>
<name>A0A9P3CE57_9PEZI</name>
<dbReference type="RefSeq" id="XP_044655598.1">
    <property type="nucleotide sequence ID" value="XM_044799663.1"/>
</dbReference>